<comment type="caution">
    <text evidence="7">The sequence shown here is derived from an EMBL/GenBank/DDBJ whole genome shotgun (WGS) entry which is preliminary data.</text>
</comment>
<dbReference type="GO" id="GO:0016887">
    <property type="term" value="F:ATP hydrolysis activity"/>
    <property type="evidence" value="ECO:0007669"/>
    <property type="project" value="InterPro"/>
</dbReference>
<protein>
    <submittedName>
        <fullName evidence="7">ATP-binding cassette domain-containing protein</fullName>
    </submittedName>
</protein>
<dbReference type="InterPro" id="IPR027417">
    <property type="entry name" value="P-loop_NTPase"/>
</dbReference>
<keyword evidence="2" id="KW-0813">Transport</keyword>
<name>A0A538T983_UNCEI</name>
<feature type="domain" description="ABC transporter" evidence="6">
    <location>
        <begin position="2"/>
        <end position="232"/>
    </location>
</feature>
<reference evidence="7 8" key="1">
    <citation type="journal article" date="2019" name="Nat. Microbiol.">
        <title>Mediterranean grassland soil C-N compound turnover is dependent on rainfall and depth, and is mediated by genomically divergent microorganisms.</title>
        <authorList>
            <person name="Diamond S."/>
            <person name="Andeer P.F."/>
            <person name="Li Z."/>
            <person name="Crits-Christoph A."/>
            <person name="Burstein D."/>
            <person name="Anantharaman K."/>
            <person name="Lane K.R."/>
            <person name="Thomas B.C."/>
            <person name="Pan C."/>
            <person name="Northen T.R."/>
            <person name="Banfield J.F."/>
        </authorList>
    </citation>
    <scope>NUCLEOTIDE SEQUENCE [LARGE SCALE GENOMIC DNA]</scope>
    <source>
        <strain evidence="7">WS_6</strain>
    </source>
</reference>
<dbReference type="PROSITE" id="PS50893">
    <property type="entry name" value="ABC_TRANSPORTER_2"/>
    <property type="match status" value="1"/>
</dbReference>
<evidence type="ECO:0000256" key="2">
    <source>
        <dbReference type="ARBA" id="ARBA00022448"/>
    </source>
</evidence>
<organism evidence="7 8">
    <name type="scientific">Eiseniibacteriota bacterium</name>
    <dbReference type="NCBI Taxonomy" id="2212470"/>
    <lineage>
        <taxon>Bacteria</taxon>
        <taxon>Candidatus Eiseniibacteriota</taxon>
    </lineage>
</organism>
<proteinExistence type="inferred from homology"/>
<evidence type="ECO:0000256" key="5">
    <source>
        <dbReference type="SAM" id="MobiDB-lite"/>
    </source>
</evidence>
<evidence type="ECO:0000256" key="4">
    <source>
        <dbReference type="ARBA" id="ARBA00022840"/>
    </source>
</evidence>
<gene>
    <name evidence="7" type="ORF">E6K76_02420</name>
</gene>
<comment type="similarity">
    <text evidence="1">Belongs to the ABC transporter superfamily.</text>
</comment>
<dbReference type="SMART" id="SM00382">
    <property type="entry name" value="AAA"/>
    <property type="match status" value="1"/>
</dbReference>
<keyword evidence="4 7" id="KW-0067">ATP-binding</keyword>
<evidence type="ECO:0000313" key="8">
    <source>
        <dbReference type="Proteomes" id="UP000316852"/>
    </source>
</evidence>
<dbReference type="InterPro" id="IPR003593">
    <property type="entry name" value="AAA+_ATPase"/>
</dbReference>
<dbReference type="PANTHER" id="PTHR43335">
    <property type="entry name" value="ABC TRANSPORTER, ATP-BINDING PROTEIN"/>
    <property type="match status" value="1"/>
</dbReference>
<dbReference type="Pfam" id="PF00005">
    <property type="entry name" value="ABC_tran"/>
    <property type="match status" value="1"/>
</dbReference>
<dbReference type="SUPFAM" id="SSF52540">
    <property type="entry name" value="P-loop containing nucleoside triphosphate hydrolases"/>
    <property type="match status" value="1"/>
</dbReference>
<evidence type="ECO:0000313" key="7">
    <source>
        <dbReference type="EMBL" id="TMQ60201.1"/>
    </source>
</evidence>
<dbReference type="Proteomes" id="UP000316852">
    <property type="component" value="Unassembled WGS sequence"/>
</dbReference>
<keyword evidence="3" id="KW-0547">Nucleotide-binding</keyword>
<dbReference type="PROSITE" id="PS00211">
    <property type="entry name" value="ABC_TRANSPORTER_1"/>
    <property type="match status" value="1"/>
</dbReference>
<dbReference type="InterPro" id="IPR003439">
    <property type="entry name" value="ABC_transporter-like_ATP-bd"/>
</dbReference>
<dbReference type="Gene3D" id="3.40.50.300">
    <property type="entry name" value="P-loop containing nucleotide triphosphate hydrolases"/>
    <property type="match status" value="1"/>
</dbReference>
<evidence type="ECO:0000256" key="3">
    <source>
        <dbReference type="ARBA" id="ARBA00022741"/>
    </source>
</evidence>
<accession>A0A538T983</accession>
<dbReference type="GO" id="GO:0005524">
    <property type="term" value="F:ATP binding"/>
    <property type="evidence" value="ECO:0007669"/>
    <property type="project" value="UniProtKB-KW"/>
</dbReference>
<evidence type="ECO:0000256" key="1">
    <source>
        <dbReference type="ARBA" id="ARBA00005417"/>
    </source>
</evidence>
<evidence type="ECO:0000259" key="6">
    <source>
        <dbReference type="PROSITE" id="PS50893"/>
    </source>
</evidence>
<sequence>MLSTRGLVKVYPGPVTALNGIDLDVPAGMFGLLGPNGAGKSTFMKILAGLLEPTSGTVTLDGADILEDPRTLWPRLGYLPQEFGFYPHLSGEAMLSHLLTLKGVDAPQGRKRLVADLLDRVNLSFAAKRAVKGYSGGMRQRLGIAQALAGDPRLIIVDEPTAGLDPEERLRFYHLLSELAVDRIVLLSTHIVEDVAVLCPRFALIRDGRLLAVTSPSEARASIDGHMFEGTVHVEDLPRLRAERTVTQALLVEGRNRARIYDPSEAPPDGFIPAPVTLEDAYLVLMRLGALPARGNGSAGRPPLGEGARSLGPAAAGVAG</sequence>
<dbReference type="PANTHER" id="PTHR43335:SF2">
    <property type="entry name" value="ABC TRANSPORTER, ATP-BINDING PROTEIN"/>
    <property type="match status" value="1"/>
</dbReference>
<dbReference type="InterPro" id="IPR017871">
    <property type="entry name" value="ABC_transporter-like_CS"/>
</dbReference>
<dbReference type="EMBL" id="VBOW01000016">
    <property type="protein sequence ID" value="TMQ60201.1"/>
    <property type="molecule type" value="Genomic_DNA"/>
</dbReference>
<feature type="region of interest" description="Disordered" evidence="5">
    <location>
        <begin position="295"/>
        <end position="320"/>
    </location>
</feature>
<dbReference type="AlphaFoldDB" id="A0A538T983"/>